<protein>
    <submittedName>
        <fullName evidence="3">Transcriptional regulator, MerR family</fullName>
    </submittedName>
</protein>
<keyword evidence="1" id="KW-0238">DNA-binding</keyword>
<sequence>MCSRAARDKPVHEDEESPLSLLETEAKLKTNPLDETDDVSLGDAVRRARKARGLSLQLVADGVGISTGLLSQIERGISSPSVRNLRAICEVIGIPFLSLFDDGEARASRESRMIVRADRRKTVDFGDRKMVKSFLTVHDEGALQVMEIVLEAGGSSGEESYAHEGEECGLVLSGRLELVVDDHRYQLSPGDAFHFESTRPHRFRNLAEVETRVIWITTPPVW</sequence>
<dbReference type="InterPro" id="IPR050807">
    <property type="entry name" value="TransReg_Diox_bact_type"/>
</dbReference>
<dbReference type="GO" id="GO:0003677">
    <property type="term" value="F:DNA binding"/>
    <property type="evidence" value="ECO:0007669"/>
    <property type="project" value="UniProtKB-KW"/>
</dbReference>
<proteinExistence type="predicted"/>
<dbReference type="eggNOG" id="COG0662">
    <property type="taxonomic scope" value="Bacteria"/>
</dbReference>
<dbReference type="CDD" id="cd02209">
    <property type="entry name" value="cupin_XRE_C"/>
    <property type="match status" value="1"/>
</dbReference>
<dbReference type="SUPFAM" id="SSF51182">
    <property type="entry name" value="RmlC-like cupins"/>
    <property type="match status" value="1"/>
</dbReference>
<reference evidence="4" key="1">
    <citation type="journal article" date="2014" name="Stand. Genomic Sci.">
        <title>Genome sequence of the exopolysaccharide-producing Salipiger mucosus type strain (DSM 16094(T)), a moderately halophilic member of the Roseobacter clade.</title>
        <authorList>
            <person name="Riedel T."/>
            <person name="Spring S."/>
            <person name="Fiebig A."/>
            <person name="Petersen J."/>
            <person name="Kyrpides N.C."/>
            <person name="Goker M."/>
            <person name="Klenk H.P."/>
        </authorList>
    </citation>
    <scope>NUCLEOTIDE SEQUENCE [LARGE SCALE GENOMIC DNA]</scope>
    <source>
        <strain evidence="4">DSM 16094</strain>
    </source>
</reference>
<feature type="domain" description="HTH cro/C1-type" evidence="2">
    <location>
        <begin position="45"/>
        <end position="99"/>
    </location>
</feature>
<dbReference type="InterPro" id="IPR014710">
    <property type="entry name" value="RmlC-like_jellyroll"/>
</dbReference>
<dbReference type="InterPro" id="IPR010982">
    <property type="entry name" value="Lambda_DNA-bd_dom_sf"/>
</dbReference>
<name>S9SL09_9RHOB</name>
<dbReference type="SUPFAM" id="SSF47413">
    <property type="entry name" value="lambda repressor-like DNA-binding domains"/>
    <property type="match status" value="1"/>
</dbReference>
<gene>
    <name evidence="3" type="ORF">Salmuc_00002</name>
</gene>
<dbReference type="Pfam" id="PF01381">
    <property type="entry name" value="HTH_3"/>
    <property type="match status" value="1"/>
</dbReference>
<dbReference type="EMBL" id="APVH01000001">
    <property type="protein sequence ID" value="EPX87049.1"/>
    <property type="molecule type" value="Genomic_DNA"/>
</dbReference>
<dbReference type="PROSITE" id="PS50943">
    <property type="entry name" value="HTH_CROC1"/>
    <property type="match status" value="1"/>
</dbReference>
<dbReference type="HOGENOM" id="CLU_085376_1_1_5"/>
<evidence type="ECO:0000259" key="2">
    <source>
        <dbReference type="PROSITE" id="PS50943"/>
    </source>
</evidence>
<dbReference type="CDD" id="cd00093">
    <property type="entry name" value="HTH_XRE"/>
    <property type="match status" value="1"/>
</dbReference>
<evidence type="ECO:0000313" key="4">
    <source>
        <dbReference type="Proteomes" id="UP000015347"/>
    </source>
</evidence>
<evidence type="ECO:0000313" key="3">
    <source>
        <dbReference type="EMBL" id="EPX87049.1"/>
    </source>
</evidence>
<comment type="caution">
    <text evidence="3">The sequence shown here is derived from an EMBL/GenBank/DDBJ whole genome shotgun (WGS) entry which is preliminary data.</text>
</comment>
<dbReference type="GO" id="GO:0005829">
    <property type="term" value="C:cytosol"/>
    <property type="evidence" value="ECO:0007669"/>
    <property type="project" value="TreeGrafter"/>
</dbReference>
<dbReference type="Gene3D" id="2.60.120.10">
    <property type="entry name" value="Jelly Rolls"/>
    <property type="match status" value="1"/>
</dbReference>
<dbReference type="InterPro" id="IPR001387">
    <property type="entry name" value="Cro/C1-type_HTH"/>
</dbReference>
<dbReference type="GO" id="GO:0003700">
    <property type="term" value="F:DNA-binding transcription factor activity"/>
    <property type="evidence" value="ECO:0007669"/>
    <property type="project" value="TreeGrafter"/>
</dbReference>
<dbReference type="InterPro" id="IPR013096">
    <property type="entry name" value="Cupin_2"/>
</dbReference>
<organism evidence="3 4">
    <name type="scientific">Salipiger mucosus DSM 16094</name>
    <dbReference type="NCBI Taxonomy" id="1123237"/>
    <lineage>
        <taxon>Bacteria</taxon>
        <taxon>Pseudomonadati</taxon>
        <taxon>Pseudomonadota</taxon>
        <taxon>Alphaproteobacteria</taxon>
        <taxon>Rhodobacterales</taxon>
        <taxon>Roseobacteraceae</taxon>
        <taxon>Salipiger</taxon>
    </lineage>
</organism>
<dbReference type="eggNOG" id="COG1396">
    <property type="taxonomic scope" value="Bacteria"/>
</dbReference>
<accession>S9SL09</accession>
<dbReference type="STRING" id="1123237.Salmuc_00002"/>
<evidence type="ECO:0000256" key="1">
    <source>
        <dbReference type="ARBA" id="ARBA00023125"/>
    </source>
</evidence>
<dbReference type="Pfam" id="PF07883">
    <property type="entry name" value="Cupin_2"/>
    <property type="match status" value="1"/>
</dbReference>
<dbReference type="SMART" id="SM00530">
    <property type="entry name" value="HTH_XRE"/>
    <property type="match status" value="1"/>
</dbReference>
<dbReference type="PANTHER" id="PTHR46797">
    <property type="entry name" value="HTH-TYPE TRANSCRIPTIONAL REGULATOR"/>
    <property type="match status" value="1"/>
</dbReference>
<keyword evidence="4" id="KW-1185">Reference proteome</keyword>
<dbReference type="AlphaFoldDB" id="S9SL09"/>
<dbReference type="InterPro" id="IPR011051">
    <property type="entry name" value="RmlC_Cupin_sf"/>
</dbReference>
<dbReference type="Proteomes" id="UP000015347">
    <property type="component" value="Unassembled WGS sequence"/>
</dbReference>
<dbReference type="PANTHER" id="PTHR46797:SF2">
    <property type="entry name" value="TRANSCRIPTIONAL REGULATOR"/>
    <property type="match status" value="1"/>
</dbReference>
<dbReference type="Gene3D" id="1.10.260.40">
    <property type="entry name" value="lambda repressor-like DNA-binding domains"/>
    <property type="match status" value="1"/>
</dbReference>